<dbReference type="PROSITE" id="PS50234">
    <property type="entry name" value="VWFA"/>
    <property type="match status" value="1"/>
</dbReference>
<dbReference type="Pfam" id="PF13519">
    <property type="entry name" value="VWA_2"/>
    <property type="match status" value="1"/>
</dbReference>
<comment type="caution">
    <text evidence="3">The sequence shown here is derived from an EMBL/GenBank/DDBJ whole genome shotgun (WGS) entry which is preliminary data.</text>
</comment>
<gene>
    <name evidence="3" type="ORF">J2S37_002605</name>
</gene>
<dbReference type="EMBL" id="JAVDYF010000001">
    <property type="protein sequence ID" value="MDR7356067.1"/>
    <property type="molecule type" value="Genomic_DNA"/>
</dbReference>
<dbReference type="PROSITE" id="PS51257">
    <property type="entry name" value="PROKAR_LIPOPROTEIN"/>
    <property type="match status" value="1"/>
</dbReference>
<dbReference type="Gene3D" id="3.40.50.410">
    <property type="entry name" value="von Willebrand factor, type A domain"/>
    <property type="match status" value="1"/>
</dbReference>
<dbReference type="InterPro" id="IPR002035">
    <property type="entry name" value="VWF_A"/>
</dbReference>
<keyword evidence="4" id="KW-1185">Reference proteome</keyword>
<protein>
    <recommendedName>
        <fullName evidence="2">VWFA domain-containing protein</fullName>
    </recommendedName>
</protein>
<accession>A0ABU2BBQ7</accession>
<dbReference type="SUPFAM" id="SSF53300">
    <property type="entry name" value="vWA-like"/>
    <property type="match status" value="1"/>
</dbReference>
<dbReference type="Proteomes" id="UP001183619">
    <property type="component" value="Unassembled WGS sequence"/>
</dbReference>
<reference evidence="3 4" key="1">
    <citation type="submission" date="2023-07" db="EMBL/GenBank/DDBJ databases">
        <title>Sequencing the genomes of 1000 actinobacteria strains.</title>
        <authorList>
            <person name="Klenk H.-P."/>
        </authorList>
    </citation>
    <scope>NUCLEOTIDE SEQUENCE [LARGE SCALE GENOMIC DNA]</scope>
    <source>
        <strain evidence="3 4">DSM 44508</strain>
    </source>
</reference>
<organism evidence="3 4">
    <name type="scientific">Corynebacterium felinum</name>
    <dbReference type="NCBI Taxonomy" id="131318"/>
    <lineage>
        <taxon>Bacteria</taxon>
        <taxon>Bacillati</taxon>
        <taxon>Actinomycetota</taxon>
        <taxon>Actinomycetes</taxon>
        <taxon>Mycobacteriales</taxon>
        <taxon>Corynebacteriaceae</taxon>
        <taxon>Corynebacterium</taxon>
    </lineage>
</organism>
<evidence type="ECO:0000313" key="4">
    <source>
        <dbReference type="Proteomes" id="UP001183619"/>
    </source>
</evidence>
<keyword evidence="1" id="KW-0732">Signal</keyword>
<dbReference type="RefSeq" id="WP_277104490.1">
    <property type="nucleotide sequence ID" value="NZ_BAAAJS010000029.1"/>
</dbReference>
<dbReference type="InterPro" id="IPR036465">
    <property type="entry name" value="vWFA_dom_sf"/>
</dbReference>
<sequence>MRKVMLLIGMMAFSVAGCAIPDGLQSPRESEDKGVNIRTVDDPQPPTKLLVDISSSMNEYEGERTRFDIAAQSAEEFLSSFQNPSMVDIDAFGGDCALYELAGFEHEHDIVEWLKADFTPRGQTPLVSAIMEAARSFQPEEEGVIVVLSDGMDTCGGDLGELADFLKNTYPKVRLDAVVFKEDASELAFVAQSTGGIAVSAHTDAQLTRRLLALRDETAKLNLSEQGVEGIALGDSLDQLKLIAAEFAECSGDCTVVYRDCAFVVENGSVVKIILGPGSETIDGLRVGASLDEVEKLLGQPIRVQNLPRGQREHDFAITETDLWRVTTVENTVEDITLCRCNTINADRQFHNEQSMGSVRVGDRLGQHREKLFILNNLAGADGFYRVGNYIVMHHLEKFVVYAEVGDDDPFNARIKYLLPYNRFDGLRFASQAEADLYFKGAPSRNGVSSNSSFAYYPILGTRDFFLVQWLVGFDAGYNNELTPVHGVEDFADGQALTAMGRMAFGFGLAGPFGMKSKPTSPNSYEKAGCQFHDFGDFAAVYHGKDLVGFSSVEGTPNPAITARALSVGDKTGAIDSVYSDVDRVGDVLQLGEHYLGLSSENGRISGIRTGTYEFVANRICVLDE</sequence>
<evidence type="ECO:0000313" key="3">
    <source>
        <dbReference type="EMBL" id="MDR7356067.1"/>
    </source>
</evidence>
<evidence type="ECO:0000259" key="2">
    <source>
        <dbReference type="PROSITE" id="PS50234"/>
    </source>
</evidence>
<evidence type="ECO:0000256" key="1">
    <source>
        <dbReference type="SAM" id="SignalP"/>
    </source>
</evidence>
<name>A0ABU2BBQ7_9CORY</name>
<feature type="signal peptide" evidence="1">
    <location>
        <begin position="1"/>
        <end position="21"/>
    </location>
</feature>
<proteinExistence type="predicted"/>
<feature type="domain" description="VWFA" evidence="2">
    <location>
        <begin position="46"/>
        <end position="237"/>
    </location>
</feature>
<feature type="chain" id="PRO_5046314651" description="VWFA domain-containing protein" evidence="1">
    <location>
        <begin position="22"/>
        <end position="625"/>
    </location>
</feature>